<dbReference type="InterPro" id="IPR036291">
    <property type="entry name" value="NAD(P)-bd_dom_sf"/>
</dbReference>
<dbReference type="OrthoDB" id="33067at2157"/>
<dbReference type="Proteomes" id="UP000236740">
    <property type="component" value="Unassembled WGS sequence"/>
</dbReference>
<feature type="domain" description="XdhC- CoxI" evidence="1">
    <location>
        <begin position="21"/>
        <end position="85"/>
    </location>
</feature>
<name>A0A1H5U5T5_9EURY</name>
<keyword evidence="5" id="KW-1185">Reference proteome</keyword>
<reference evidence="3 6" key="2">
    <citation type="journal article" date="2019" name="Nat. Commun.">
        <title>A new type of DNA phosphorothioation-based antiviral system in archaea.</title>
        <authorList>
            <person name="Xiong L."/>
            <person name="Liu S."/>
            <person name="Chen S."/>
            <person name="Xiao Y."/>
            <person name="Zhu B."/>
            <person name="Gao Y."/>
            <person name="Zhang Y."/>
            <person name="Chen B."/>
            <person name="Luo J."/>
            <person name="Deng Z."/>
            <person name="Chen X."/>
            <person name="Wang L."/>
            <person name="Chen S."/>
        </authorList>
    </citation>
    <scope>NUCLEOTIDE SEQUENCE [LARGE SCALE GENOMIC DNA]</scope>
    <source>
        <strain evidence="3 6">CGMCC 1.10331</strain>
    </source>
</reference>
<dbReference type="Proteomes" id="UP000296733">
    <property type="component" value="Chromosome"/>
</dbReference>
<organism evidence="4 5">
    <name type="scientific">Halobellus limi</name>
    <dbReference type="NCBI Taxonomy" id="699433"/>
    <lineage>
        <taxon>Archaea</taxon>
        <taxon>Methanobacteriati</taxon>
        <taxon>Methanobacteriota</taxon>
        <taxon>Stenosarchaea group</taxon>
        <taxon>Halobacteria</taxon>
        <taxon>Halobacteriales</taxon>
        <taxon>Haloferacaceae</taxon>
        <taxon>Halobellus</taxon>
    </lineage>
</organism>
<dbReference type="EMBL" id="CP031311">
    <property type="protein sequence ID" value="QCC47148.1"/>
    <property type="molecule type" value="Genomic_DNA"/>
</dbReference>
<dbReference type="InterPro" id="IPR003777">
    <property type="entry name" value="XdhC_CoxI"/>
</dbReference>
<proteinExistence type="predicted"/>
<dbReference type="PANTHER" id="PTHR30388:SF6">
    <property type="entry name" value="XANTHINE DEHYDROGENASE SUBUNIT A-RELATED"/>
    <property type="match status" value="1"/>
</dbReference>
<dbReference type="GeneID" id="39857497"/>
<dbReference type="KEGG" id="hlm:DV707_05380"/>
<evidence type="ECO:0000259" key="2">
    <source>
        <dbReference type="Pfam" id="PF13478"/>
    </source>
</evidence>
<feature type="domain" description="XdhC Rossmann" evidence="2">
    <location>
        <begin position="115"/>
        <end position="256"/>
    </location>
</feature>
<gene>
    <name evidence="3" type="ORF">DV707_05380</name>
    <name evidence="4" type="ORF">SAMN04488133_0475</name>
</gene>
<dbReference type="InterPro" id="IPR052698">
    <property type="entry name" value="MoCofactor_Util/Proc"/>
</dbReference>
<dbReference type="InterPro" id="IPR027051">
    <property type="entry name" value="XdhC_Rossmann_dom"/>
</dbReference>
<evidence type="ECO:0000313" key="6">
    <source>
        <dbReference type="Proteomes" id="UP000296733"/>
    </source>
</evidence>
<evidence type="ECO:0000313" key="5">
    <source>
        <dbReference type="Proteomes" id="UP000236740"/>
    </source>
</evidence>
<dbReference type="PANTHER" id="PTHR30388">
    <property type="entry name" value="ALDEHYDE OXIDOREDUCTASE MOLYBDENUM COFACTOR ASSEMBLY PROTEIN"/>
    <property type="match status" value="1"/>
</dbReference>
<accession>A0A1H5U5T5</accession>
<dbReference type="EMBL" id="FNVN01000001">
    <property type="protein sequence ID" value="SEF69818.1"/>
    <property type="molecule type" value="Genomic_DNA"/>
</dbReference>
<dbReference type="Gene3D" id="3.40.50.720">
    <property type="entry name" value="NAD(P)-binding Rossmann-like Domain"/>
    <property type="match status" value="1"/>
</dbReference>
<dbReference type="Pfam" id="PF02625">
    <property type="entry name" value="XdhC_CoxI"/>
    <property type="match status" value="1"/>
</dbReference>
<evidence type="ECO:0000259" key="1">
    <source>
        <dbReference type="Pfam" id="PF02625"/>
    </source>
</evidence>
<dbReference type="Pfam" id="PF13478">
    <property type="entry name" value="XdhC_C"/>
    <property type="match status" value="1"/>
</dbReference>
<dbReference type="SUPFAM" id="SSF51735">
    <property type="entry name" value="NAD(P)-binding Rossmann-fold domains"/>
    <property type="match status" value="1"/>
</dbReference>
<sequence length="270" mass="28404">MGEHGGTDESTGVYGRVEELTEAGETVALATVTGVDGSAPQDPGAAMLVRADGRTEGTVGGGTVEERTRRAALEAIEARSPRTEHWELRPEGNTGMVCGGEMDVFINVIPGKQRLIAAGGGHIGQSLAAMAAEMGYDVFVVDDRKEFADPERFPDADVYADDYDAGIESVGVTDNTAVVVATRSGHFDRVASREALERGAYYVGLVASDTKAERVADGLREDGVDDGDFERFHSPVGLELGGGDPADVALSILAELNRVRHGLRPGTIDS</sequence>
<dbReference type="AlphaFoldDB" id="A0A1H5U5T5"/>
<evidence type="ECO:0000313" key="4">
    <source>
        <dbReference type="EMBL" id="SEF69818.1"/>
    </source>
</evidence>
<evidence type="ECO:0000313" key="3">
    <source>
        <dbReference type="EMBL" id="QCC47148.1"/>
    </source>
</evidence>
<protein>
    <submittedName>
        <fullName evidence="4">Xanthine and CO dehydrogenase maturation factor, XdhC/CoxF family</fullName>
    </submittedName>
    <submittedName>
        <fullName evidence="3">XdhC family protein</fullName>
    </submittedName>
</protein>
<dbReference type="RefSeq" id="WP_103990249.1">
    <property type="nucleotide sequence ID" value="NZ_CP031311.1"/>
</dbReference>
<reference evidence="4 5" key="1">
    <citation type="submission" date="2016-10" db="EMBL/GenBank/DDBJ databases">
        <authorList>
            <person name="de Groot N.N."/>
        </authorList>
    </citation>
    <scope>NUCLEOTIDE SEQUENCE [LARGE SCALE GENOMIC DNA]</scope>
    <source>
        <strain evidence="4 5">CGMCC 1.10331</strain>
    </source>
</reference>